<keyword evidence="2" id="KW-1185">Reference proteome</keyword>
<dbReference type="Proteomes" id="UP000237822">
    <property type="component" value="Unassembled WGS sequence"/>
</dbReference>
<gene>
    <name evidence="1" type="ORF">BCF74_11349</name>
</gene>
<dbReference type="PANTHER" id="PTHR37163:SF1">
    <property type="entry name" value="DUF501 DOMAIN-CONTAINING PROTEIN"/>
    <property type="match status" value="1"/>
</dbReference>
<organism evidence="1 2">
    <name type="scientific">Knoellia remsis</name>
    <dbReference type="NCBI Taxonomy" id="407159"/>
    <lineage>
        <taxon>Bacteria</taxon>
        <taxon>Bacillati</taxon>
        <taxon>Actinomycetota</taxon>
        <taxon>Actinomycetes</taxon>
        <taxon>Micrococcales</taxon>
        <taxon>Intrasporangiaceae</taxon>
        <taxon>Knoellia</taxon>
    </lineage>
</organism>
<dbReference type="PANTHER" id="PTHR37163">
    <property type="entry name" value="CONSERVED PROTEIN"/>
    <property type="match status" value="1"/>
</dbReference>
<accession>A0A2T0UJS2</accession>
<sequence length="192" mass="20844">MTDNVRPPVTPEDVAQEDLDAVERQLGRVPRGVVEVAHRCPCGEPDVLRTLPRLPDGTPFPTSFYATCPRLTGAISTLESEGVMREMTDRLQQDADLAERYAAAHDDYLARRAELGKVEEIDGISAGGMPNRVKCLHVLVAHSLAVGPGVNPLGDEALAMLPDWWTVHPCTELMDPAKSPAGQSDPAEEQRS</sequence>
<dbReference type="InterPro" id="IPR007511">
    <property type="entry name" value="DUF501"/>
</dbReference>
<dbReference type="Pfam" id="PF04417">
    <property type="entry name" value="DUF501"/>
    <property type="match status" value="1"/>
</dbReference>
<dbReference type="AlphaFoldDB" id="A0A2T0UJS2"/>
<evidence type="ECO:0000313" key="1">
    <source>
        <dbReference type="EMBL" id="PRY58126.1"/>
    </source>
</evidence>
<proteinExistence type="predicted"/>
<dbReference type="OrthoDB" id="13546at2"/>
<protein>
    <recommendedName>
        <fullName evidence="3">Septum formation initiator family protein</fullName>
    </recommendedName>
</protein>
<dbReference type="EMBL" id="PVTI01000013">
    <property type="protein sequence ID" value="PRY58126.1"/>
    <property type="molecule type" value="Genomic_DNA"/>
</dbReference>
<dbReference type="RefSeq" id="WP_106297657.1">
    <property type="nucleotide sequence ID" value="NZ_PVTI01000013.1"/>
</dbReference>
<name>A0A2T0UJS2_9MICO</name>
<evidence type="ECO:0000313" key="2">
    <source>
        <dbReference type="Proteomes" id="UP000237822"/>
    </source>
</evidence>
<evidence type="ECO:0008006" key="3">
    <source>
        <dbReference type="Google" id="ProtNLM"/>
    </source>
</evidence>
<reference evidence="1 2" key="1">
    <citation type="submission" date="2018-03" db="EMBL/GenBank/DDBJ databases">
        <title>Genomic Encyclopedia of Archaeal and Bacterial Type Strains, Phase II (KMG-II): from individual species to whole genera.</title>
        <authorList>
            <person name="Goeker M."/>
        </authorList>
    </citation>
    <scope>NUCLEOTIDE SEQUENCE [LARGE SCALE GENOMIC DNA]</scope>
    <source>
        <strain evidence="1 2">ATCC BAA-1496</strain>
    </source>
</reference>
<comment type="caution">
    <text evidence="1">The sequence shown here is derived from an EMBL/GenBank/DDBJ whole genome shotgun (WGS) entry which is preliminary data.</text>
</comment>